<feature type="transmembrane region" description="Helical" evidence="11">
    <location>
        <begin position="119"/>
        <end position="140"/>
    </location>
</feature>
<evidence type="ECO:0000256" key="6">
    <source>
        <dbReference type="ARBA" id="ARBA00022597"/>
    </source>
</evidence>
<keyword evidence="8" id="KW-0677">Repeat</keyword>
<reference evidence="12" key="3">
    <citation type="submission" date="2023-05" db="EMBL/GenBank/DDBJ databases">
        <authorList>
            <person name="Smith C.H."/>
        </authorList>
    </citation>
    <scope>NUCLEOTIDE SEQUENCE</scope>
    <source>
        <strain evidence="12">CHS0354</strain>
        <tissue evidence="12">Mantle</tissue>
    </source>
</reference>
<protein>
    <recommendedName>
        <fullName evidence="3">Sugar transporter SWEET1</fullName>
    </recommendedName>
</protein>
<reference evidence="12" key="1">
    <citation type="journal article" date="2021" name="Genome Biol. Evol.">
        <title>A High-Quality Reference Genome for a Parasitic Bivalve with Doubly Uniparental Inheritance (Bivalvia: Unionida).</title>
        <authorList>
            <person name="Smith C.H."/>
        </authorList>
    </citation>
    <scope>NUCLEOTIDE SEQUENCE</scope>
    <source>
        <strain evidence="12">CHS0354</strain>
    </source>
</reference>
<gene>
    <name evidence="12" type="ORF">CHS0354_040222</name>
</gene>
<feature type="transmembrane region" description="Helical" evidence="11">
    <location>
        <begin position="12"/>
        <end position="28"/>
    </location>
</feature>
<dbReference type="InterPro" id="IPR004316">
    <property type="entry name" value="SWEET_rpt"/>
</dbReference>
<reference evidence="12" key="2">
    <citation type="journal article" date="2021" name="Genome Biol. Evol.">
        <title>Developing a high-quality reference genome for a parasitic bivalve with doubly uniparental inheritance (Bivalvia: Unionida).</title>
        <authorList>
            <person name="Smith C.H."/>
        </authorList>
    </citation>
    <scope>NUCLEOTIDE SEQUENCE</scope>
    <source>
        <strain evidence="12">CHS0354</strain>
        <tissue evidence="12">Mantle</tissue>
    </source>
</reference>
<dbReference type="GO" id="GO:0051119">
    <property type="term" value="F:sugar transmembrane transporter activity"/>
    <property type="evidence" value="ECO:0007669"/>
    <property type="project" value="InterPro"/>
</dbReference>
<dbReference type="PANTHER" id="PTHR10791">
    <property type="entry name" value="RAG1-ACTIVATING PROTEIN 1"/>
    <property type="match status" value="1"/>
</dbReference>
<keyword evidence="5" id="KW-1003">Cell membrane</keyword>
<keyword evidence="4" id="KW-0813">Transport</keyword>
<evidence type="ECO:0000256" key="3">
    <source>
        <dbReference type="ARBA" id="ARBA00021741"/>
    </source>
</evidence>
<feature type="transmembrane region" description="Helical" evidence="11">
    <location>
        <begin position="94"/>
        <end position="113"/>
    </location>
</feature>
<comment type="subcellular location">
    <subcellularLocation>
        <location evidence="1">Cell membrane</location>
        <topology evidence="1">Multi-pass membrane protein</topology>
    </subcellularLocation>
</comment>
<keyword evidence="9 11" id="KW-1133">Transmembrane helix</keyword>
<dbReference type="Proteomes" id="UP001195483">
    <property type="component" value="Unassembled WGS sequence"/>
</dbReference>
<keyword evidence="6" id="KW-0762">Sugar transport</keyword>
<evidence type="ECO:0000313" key="12">
    <source>
        <dbReference type="EMBL" id="KAK3585278.1"/>
    </source>
</evidence>
<dbReference type="Gene3D" id="1.20.1280.290">
    <property type="match status" value="2"/>
</dbReference>
<evidence type="ECO:0000256" key="2">
    <source>
        <dbReference type="ARBA" id="ARBA00007809"/>
    </source>
</evidence>
<comment type="similarity">
    <text evidence="2">Belongs to the SWEET sugar transporter family.</text>
</comment>
<keyword evidence="7 11" id="KW-0812">Transmembrane</keyword>
<evidence type="ECO:0000256" key="7">
    <source>
        <dbReference type="ARBA" id="ARBA00022692"/>
    </source>
</evidence>
<accession>A0AAE0S586</accession>
<dbReference type="GO" id="GO:0005886">
    <property type="term" value="C:plasma membrane"/>
    <property type="evidence" value="ECO:0007669"/>
    <property type="project" value="UniProtKB-SubCell"/>
</dbReference>
<evidence type="ECO:0000256" key="10">
    <source>
        <dbReference type="ARBA" id="ARBA00023136"/>
    </source>
</evidence>
<evidence type="ECO:0000256" key="5">
    <source>
        <dbReference type="ARBA" id="ARBA00022475"/>
    </source>
</evidence>
<feature type="transmembrane region" description="Helical" evidence="11">
    <location>
        <begin position="62"/>
        <end position="82"/>
    </location>
</feature>
<dbReference type="InterPro" id="IPR047664">
    <property type="entry name" value="SWEET"/>
</dbReference>
<dbReference type="Pfam" id="PF03083">
    <property type="entry name" value="MtN3_slv"/>
    <property type="match status" value="2"/>
</dbReference>
<name>A0AAE0S586_9BIVA</name>
<evidence type="ECO:0000313" key="13">
    <source>
        <dbReference type="Proteomes" id="UP001195483"/>
    </source>
</evidence>
<evidence type="ECO:0000256" key="11">
    <source>
        <dbReference type="SAM" id="Phobius"/>
    </source>
</evidence>
<organism evidence="12 13">
    <name type="scientific">Potamilus streckersoni</name>
    <dbReference type="NCBI Taxonomy" id="2493646"/>
    <lineage>
        <taxon>Eukaryota</taxon>
        <taxon>Metazoa</taxon>
        <taxon>Spiralia</taxon>
        <taxon>Lophotrochozoa</taxon>
        <taxon>Mollusca</taxon>
        <taxon>Bivalvia</taxon>
        <taxon>Autobranchia</taxon>
        <taxon>Heteroconchia</taxon>
        <taxon>Palaeoheterodonta</taxon>
        <taxon>Unionida</taxon>
        <taxon>Unionoidea</taxon>
        <taxon>Unionidae</taxon>
        <taxon>Ambleminae</taxon>
        <taxon>Lampsilini</taxon>
        <taxon>Potamilus</taxon>
    </lineage>
</organism>
<evidence type="ECO:0000256" key="8">
    <source>
        <dbReference type="ARBA" id="ARBA00022737"/>
    </source>
</evidence>
<evidence type="ECO:0000256" key="4">
    <source>
        <dbReference type="ARBA" id="ARBA00022448"/>
    </source>
</evidence>
<keyword evidence="10 11" id="KW-0472">Membrane</keyword>
<proteinExistence type="inferred from homology"/>
<dbReference type="AlphaFoldDB" id="A0AAE0S586"/>
<dbReference type="EMBL" id="JAEAOA010002332">
    <property type="protein sequence ID" value="KAK3585278.1"/>
    <property type="molecule type" value="Genomic_DNA"/>
</dbReference>
<feature type="transmembrane region" description="Helical" evidence="11">
    <location>
        <begin position="152"/>
        <end position="175"/>
    </location>
</feature>
<keyword evidence="13" id="KW-1185">Reference proteome</keyword>
<feature type="transmembrane region" description="Helical" evidence="11">
    <location>
        <begin position="181"/>
        <end position="202"/>
    </location>
</feature>
<comment type="caution">
    <text evidence="12">The sequence shown here is derived from an EMBL/GenBank/DDBJ whole genome shotgun (WGS) entry which is preliminary data.</text>
</comment>
<dbReference type="PANTHER" id="PTHR10791:SF30">
    <property type="entry name" value="SUGAR TRANSPORTER SWEET1"/>
    <property type="match status" value="1"/>
</dbReference>
<sequence length="211" mass="23262">MRMSVEVATEVVTYLSVVSGIAPVLQMYKSGDTRNVPFLFFVIGELLASSCISYGLLTENPVILRINLVVLFFNTSYILVYLHVVKSKSAALRQIFICLAVIVSILVYLHYFSTSKQQSIAIFGTILLIGSSVLNVTPALDVWECIKQKTAAGISIPMMFAYLICCGLWLIYGLALKDFNIYAPNVIGLATHGSKAVAILMYGRQSHLHKD</sequence>
<evidence type="ECO:0000256" key="9">
    <source>
        <dbReference type="ARBA" id="ARBA00022989"/>
    </source>
</evidence>
<feature type="transmembrane region" description="Helical" evidence="11">
    <location>
        <begin position="35"/>
        <end position="56"/>
    </location>
</feature>
<evidence type="ECO:0000256" key="1">
    <source>
        <dbReference type="ARBA" id="ARBA00004651"/>
    </source>
</evidence>